<sequence length="309" mass="34743">MPTVIPPVDKLPLAVRKQVRDGFDSKKADLEANLSKLLGVPWKIDINPNAIWVYAAEDDYAKTNLGYCIEAYVSSAFNSIKYFLEDMGHGQPGKDEINSVCSNHTLTMAMDEAGKISYCGCDVHEGMLRILFNPKYLGTNHNDALQKLEDVLSTAASSSSLSYSARHSIEESWDKNIPEIQAKVAKHLKNPAIKLNPNWEEVFAALRVDAAVKAEEGWDKRIGMYMKAYFEAFAYALEYNKFEEDEMLREGFEEVVSKGEVKFRIVKELTPGGYYNESVVEDGILYMQTQAKNWGVNNDTIATKIVDIL</sequence>
<keyword evidence="2" id="KW-1185">Reference proteome</keyword>
<proteinExistence type="predicted"/>
<organism evidence="1 2">
    <name type="scientific">Lindgomyces ingoldianus</name>
    <dbReference type="NCBI Taxonomy" id="673940"/>
    <lineage>
        <taxon>Eukaryota</taxon>
        <taxon>Fungi</taxon>
        <taxon>Dikarya</taxon>
        <taxon>Ascomycota</taxon>
        <taxon>Pezizomycotina</taxon>
        <taxon>Dothideomycetes</taxon>
        <taxon>Pleosporomycetidae</taxon>
        <taxon>Pleosporales</taxon>
        <taxon>Lindgomycetaceae</taxon>
        <taxon>Lindgomyces</taxon>
    </lineage>
</organism>
<reference evidence="1" key="1">
    <citation type="journal article" date="2020" name="Stud. Mycol.">
        <title>101 Dothideomycetes genomes: a test case for predicting lifestyles and emergence of pathogens.</title>
        <authorList>
            <person name="Haridas S."/>
            <person name="Albert R."/>
            <person name="Binder M."/>
            <person name="Bloem J."/>
            <person name="Labutti K."/>
            <person name="Salamov A."/>
            <person name="Andreopoulos B."/>
            <person name="Baker S."/>
            <person name="Barry K."/>
            <person name="Bills G."/>
            <person name="Bluhm B."/>
            <person name="Cannon C."/>
            <person name="Castanera R."/>
            <person name="Culley D."/>
            <person name="Daum C."/>
            <person name="Ezra D."/>
            <person name="Gonzalez J."/>
            <person name="Henrissat B."/>
            <person name="Kuo A."/>
            <person name="Liang C."/>
            <person name="Lipzen A."/>
            <person name="Lutzoni F."/>
            <person name="Magnuson J."/>
            <person name="Mondo S."/>
            <person name="Nolan M."/>
            <person name="Ohm R."/>
            <person name="Pangilinan J."/>
            <person name="Park H.-J."/>
            <person name="Ramirez L."/>
            <person name="Alfaro M."/>
            <person name="Sun H."/>
            <person name="Tritt A."/>
            <person name="Yoshinaga Y."/>
            <person name="Zwiers L.-H."/>
            <person name="Turgeon B."/>
            <person name="Goodwin S."/>
            <person name="Spatafora J."/>
            <person name="Crous P."/>
            <person name="Grigoriev I."/>
        </authorList>
    </citation>
    <scope>NUCLEOTIDE SEQUENCE</scope>
    <source>
        <strain evidence="1">ATCC 200398</strain>
    </source>
</reference>
<protein>
    <submittedName>
        <fullName evidence="1">Uncharacterized protein</fullName>
    </submittedName>
</protein>
<evidence type="ECO:0000313" key="2">
    <source>
        <dbReference type="Proteomes" id="UP000799755"/>
    </source>
</evidence>
<gene>
    <name evidence="1" type="ORF">BDR25DRAFT_335751</name>
</gene>
<dbReference type="Proteomes" id="UP000799755">
    <property type="component" value="Unassembled WGS sequence"/>
</dbReference>
<dbReference type="EMBL" id="MU003518">
    <property type="protein sequence ID" value="KAF2467949.1"/>
    <property type="molecule type" value="Genomic_DNA"/>
</dbReference>
<comment type="caution">
    <text evidence="1">The sequence shown here is derived from an EMBL/GenBank/DDBJ whole genome shotgun (WGS) entry which is preliminary data.</text>
</comment>
<evidence type="ECO:0000313" key="1">
    <source>
        <dbReference type="EMBL" id="KAF2467949.1"/>
    </source>
</evidence>
<accession>A0ACB6QLT8</accession>
<name>A0ACB6QLT8_9PLEO</name>